<sequence length="105" mass="12355">MLYRDYEFIRLIEGYLKKIHAREEKLAKKQEIVKNQDAIENVEGNVISIANPQKVVTRKRPKIANHIQNVVMTMQKKGNKKRRQYTCKFCKKPEHNIATCSLKAK</sequence>
<comment type="caution">
    <text evidence="1">The sequence shown here is derived from an EMBL/GenBank/DDBJ whole genome shotgun (WGS) entry which is preliminary data.</text>
</comment>
<name>A0ABN7VUK6_GIGMA</name>
<gene>
    <name evidence="1" type="ORF">GMARGA_LOCUS22903</name>
</gene>
<accession>A0ABN7VUK6</accession>
<evidence type="ECO:0000313" key="2">
    <source>
        <dbReference type="Proteomes" id="UP000789901"/>
    </source>
</evidence>
<organism evidence="1 2">
    <name type="scientific">Gigaspora margarita</name>
    <dbReference type="NCBI Taxonomy" id="4874"/>
    <lineage>
        <taxon>Eukaryota</taxon>
        <taxon>Fungi</taxon>
        <taxon>Fungi incertae sedis</taxon>
        <taxon>Mucoromycota</taxon>
        <taxon>Glomeromycotina</taxon>
        <taxon>Glomeromycetes</taxon>
        <taxon>Diversisporales</taxon>
        <taxon>Gigasporaceae</taxon>
        <taxon>Gigaspora</taxon>
    </lineage>
</organism>
<dbReference type="Proteomes" id="UP000789901">
    <property type="component" value="Unassembled WGS sequence"/>
</dbReference>
<reference evidence="1 2" key="1">
    <citation type="submission" date="2021-06" db="EMBL/GenBank/DDBJ databases">
        <authorList>
            <person name="Kallberg Y."/>
            <person name="Tangrot J."/>
            <person name="Rosling A."/>
        </authorList>
    </citation>
    <scope>NUCLEOTIDE SEQUENCE [LARGE SCALE GENOMIC DNA]</scope>
    <source>
        <strain evidence="1 2">120-4 pot B 10/14</strain>
    </source>
</reference>
<keyword evidence="2" id="KW-1185">Reference proteome</keyword>
<evidence type="ECO:0000313" key="1">
    <source>
        <dbReference type="EMBL" id="CAG8800063.1"/>
    </source>
</evidence>
<protein>
    <submittedName>
        <fullName evidence="1">39655_t:CDS:1</fullName>
    </submittedName>
</protein>
<dbReference type="EMBL" id="CAJVQB010022634">
    <property type="protein sequence ID" value="CAG8800063.1"/>
    <property type="molecule type" value="Genomic_DNA"/>
</dbReference>
<feature type="non-terminal residue" evidence="1">
    <location>
        <position position="105"/>
    </location>
</feature>
<proteinExistence type="predicted"/>